<dbReference type="EMBL" id="JAHRHJ020001169">
    <property type="protein sequence ID" value="KAH9293414.1"/>
    <property type="molecule type" value="Genomic_DNA"/>
</dbReference>
<gene>
    <name evidence="1" type="ORF">KI387_041381</name>
</gene>
<protein>
    <submittedName>
        <fullName evidence="1">Uncharacterized protein</fullName>
    </submittedName>
</protein>
<evidence type="ECO:0000313" key="1">
    <source>
        <dbReference type="EMBL" id="KAH9293414.1"/>
    </source>
</evidence>
<dbReference type="AlphaFoldDB" id="A0AA38CA08"/>
<sequence length="53" mass="5901">MAPKKASVVAVKGKKKVVIEEEEMAPESHFSEMQYPKGVIIDPGMGFTHQKEK</sequence>
<feature type="non-terminal residue" evidence="1">
    <location>
        <position position="53"/>
    </location>
</feature>
<comment type="caution">
    <text evidence="1">The sequence shown here is derived from an EMBL/GenBank/DDBJ whole genome shotgun (WGS) entry which is preliminary data.</text>
</comment>
<proteinExistence type="predicted"/>
<reference evidence="1 2" key="1">
    <citation type="journal article" date="2021" name="Nat. Plants">
        <title>The Taxus genome provides insights into paclitaxel biosynthesis.</title>
        <authorList>
            <person name="Xiong X."/>
            <person name="Gou J."/>
            <person name="Liao Q."/>
            <person name="Li Y."/>
            <person name="Zhou Q."/>
            <person name="Bi G."/>
            <person name="Li C."/>
            <person name="Du R."/>
            <person name="Wang X."/>
            <person name="Sun T."/>
            <person name="Guo L."/>
            <person name="Liang H."/>
            <person name="Lu P."/>
            <person name="Wu Y."/>
            <person name="Zhang Z."/>
            <person name="Ro D.K."/>
            <person name="Shang Y."/>
            <person name="Huang S."/>
            <person name="Yan J."/>
        </authorList>
    </citation>
    <scope>NUCLEOTIDE SEQUENCE [LARGE SCALE GENOMIC DNA]</scope>
    <source>
        <strain evidence="1">Ta-2019</strain>
    </source>
</reference>
<evidence type="ECO:0000313" key="2">
    <source>
        <dbReference type="Proteomes" id="UP000824469"/>
    </source>
</evidence>
<keyword evidence="2" id="KW-1185">Reference proteome</keyword>
<accession>A0AA38CA08</accession>
<organism evidence="1 2">
    <name type="scientific">Taxus chinensis</name>
    <name type="common">Chinese yew</name>
    <name type="synonym">Taxus wallichiana var. chinensis</name>
    <dbReference type="NCBI Taxonomy" id="29808"/>
    <lineage>
        <taxon>Eukaryota</taxon>
        <taxon>Viridiplantae</taxon>
        <taxon>Streptophyta</taxon>
        <taxon>Embryophyta</taxon>
        <taxon>Tracheophyta</taxon>
        <taxon>Spermatophyta</taxon>
        <taxon>Pinopsida</taxon>
        <taxon>Pinidae</taxon>
        <taxon>Conifers II</taxon>
        <taxon>Cupressales</taxon>
        <taxon>Taxaceae</taxon>
        <taxon>Taxus</taxon>
    </lineage>
</organism>
<dbReference type="Proteomes" id="UP000824469">
    <property type="component" value="Unassembled WGS sequence"/>
</dbReference>
<name>A0AA38CA08_TAXCH</name>